<protein>
    <submittedName>
        <fullName evidence="3">DUF3365 domain-containing protein</fullName>
    </submittedName>
</protein>
<evidence type="ECO:0000256" key="1">
    <source>
        <dbReference type="SAM" id="SignalP"/>
    </source>
</evidence>
<feature type="signal peptide" evidence="1">
    <location>
        <begin position="1"/>
        <end position="22"/>
    </location>
</feature>
<dbReference type="RefSeq" id="WP_275709990.1">
    <property type="nucleotide sequence ID" value="NZ_JAKLTN010000002.1"/>
</dbReference>
<evidence type="ECO:0000313" key="4">
    <source>
        <dbReference type="Proteomes" id="UP001165384"/>
    </source>
</evidence>
<sequence length="193" mass="21138">MSGKCTVLVALLLAAGGSAALAQNANKALLDESRTAANQIVSQVRSELMKELERTGPVRAITVCKYSVPEITSNISRQTGMRVTRVALRPRNRALGEPDVWEQRVLLDFENRVAKGEKADGLEYHEVVEEPAGRVFRYMKALPMVQPCLLCHGPSNQISEGVRTLLATEYPSDKAVEYNLGQVRGAVSVKKAF</sequence>
<dbReference type="Proteomes" id="UP001165384">
    <property type="component" value="Unassembled WGS sequence"/>
</dbReference>
<keyword evidence="1" id="KW-0732">Signal</keyword>
<proteinExistence type="predicted"/>
<name>A0ABS9K1X1_9RHOO</name>
<dbReference type="Pfam" id="PF11845">
    <property type="entry name" value="Tll0287-like"/>
    <property type="match status" value="1"/>
</dbReference>
<dbReference type="InterPro" id="IPR021796">
    <property type="entry name" value="Tll0287-like_dom"/>
</dbReference>
<reference evidence="3" key="1">
    <citation type="submission" date="2022-01" db="EMBL/GenBank/DDBJ databases">
        <authorList>
            <person name="Jo J.-H."/>
            <person name="Im W.-T."/>
        </authorList>
    </citation>
    <scope>NUCLEOTIDE SEQUENCE</scope>
    <source>
        <strain evidence="3">XY25</strain>
    </source>
</reference>
<accession>A0ABS9K1X1</accession>
<feature type="chain" id="PRO_5047095995" evidence="1">
    <location>
        <begin position="23"/>
        <end position="193"/>
    </location>
</feature>
<dbReference type="EMBL" id="JAKLTN010000002">
    <property type="protein sequence ID" value="MCG2577182.1"/>
    <property type="molecule type" value="Genomic_DNA"/>
</dbReference>
<gene>
    <name evidence="3" type="ORF">LZ012_09245</name>
</gene>
<evidence type="ECO:0000259" key="2">
    <source>
        <dbReference type="Pfam" id="PF11845"/>
    </source>
</evidence>
<evidence type="ECO:0000313" key="3">
    <source>
        <dbReference type="EMBL" id="MCG2577182.1"/>
    </source>
</evidence>
<keyword evidence="4" id="KW-1185">Reference proteome</keyword>
<organism evidence="3 4">
    <name type="scientific">Dechloromonas hankyongensis</name>
    <dbReference type="NCBI Taxonomy" id="2908002"/>
    <lineage>
        <taxon>Bacteria</taxon>
        <taxon>Pseudomonadati</taxon>
        <taxon>Pseudomonadota</taxon>
        <taxon>Betaproteobacteria</taxon>
        <taxon>Rhodocyclales</taxon>
        <taxon>Azonexaceae</taxon>
        <taxon>Dechloromonas</taxon>
    </lineage>
</organism>
<feature type="domain" description="Tll0287-like" evidence="2">
    <location>
        <begin position="23"/>
        <end position="190"/>
    </location>
</feature>
<comment type="caution">
    <text evidence="3">The sequence shown here is derived from an EMBL/GenBank/DDBJ whole genome shotgun (WGS) entry which is preliminary data.</text>
</comment>